<proteinExistence type="predicted"/>
<reference evidence="3" key="2">
    <citation type="submission" date="2002-11" db="EMBL/GenBank/DDBJ databases">
        <title>Oryza sativa nipponbare(GA3) genomic DNA, chromosome 8, BAC clone:B1116H04.</title>
        <authorList>
            <person name="Sasaki T."/>
            <person name="Matsumoto T."/>
            <person name="Katayose Y."/>
        </authorList>
    </citation>
    <scope>NUCLEOTIDE SEQUENCE</scope>
</reference>
<accession>Q6YUC0</accession>
<reference evidence="4" key="4">
    <citation type="journal article" date="2008" name="Nucleic Acids Res.">
        <title>The rice annotation project database (RAP-DB): 2008 update.</title>
        <authorList>
            <consortium name="The rice annotation project (RAP)"/>
        </authorList>
    </citation>
    <scope>GENOME REANNOTATION</scope>
    <source>
        <strain evidence="4">cv. Nipponbare</strain>
    </source>
</reference>
<reference evidence="4" key="3">
    <citation type="journal article" date="2005" name="Nature">
        <title>The map-based sequence of the rice genome.</title>
        <authorList>
            <consortium name="International rice genome sequencing project (IRGSP)"/>
            <person name="Matsumoto T."/>
            <person name="Wu J."/>
            <person name="Kanamori H."/>
            <person name="Katayose Y."/>
            <person name="Fujisawa M."/>
            <person name="Namiki N."/>
            <person name="Mizuno H."/>
            <person name="Yamamoto K."/>
            <person name="Antonio B.A."/>
            <person name="Baba T."/>
            <person name="Sakata K."/>
            <person name="Nagamura Y."/>
            <person name="Aoki H."/>
            <person name="Arikawa K."/>
            <person name="Arita K."/>
            <person name="Bito T."/>
            <person name="Chiden Y."/>
            <person name="Fujitsuka N."/>
            <person name="Fukunaka R."/>
            <person name="Hamada M."/>
            <person name="Harada C."/>
            <person name="Hayashi A."/>
            <person name="Hijishita S."/>
            <person name="Honda M."/>
            <person name="Hosokawa S."/>
            <person name="Ichikawa Y."/>
            <person name="Idonuma A."/>
            <person name="Iijima M."/>
            <person name="Ikeda M."/>
            <person name="Ikeno M."/>
            <person name="Ito K."/>
            <person name="Ito S."/>
            <person name="Ito T."/>
            <person name="Ito Y."/>
            <person name="Ito Y."/>
            <person name="Iwabuchi A."/>
            <person name="Kamiya K."/>
            <person name="Karasawa W."/>
            <person name="Kurita K."/>
            <person name="Katagiri S."/>
            <person name="Kikuta A."/>
            <person name="Kobayashi H."/>
            <person name="Kobayashi N."/>
            <person name="Machita K."/>
            <person name="Maehara T."/>
            <person name="Masukawa M."/>
            <person name="Mizubayashi T."/>
            <person name="Mukai Y."/>
            <person name="Nagasaki H."/>
            <person name="Nagata Y."/>
            <person name="Naito S."/>
            <person name="Nakashima M."/>
            <person name="Nakama Y."/>
            <person name="Nakamichi Y."/>
            <person name="Nakamura M."/>
            <person name="Meguro A."/>
            <person name="Negishi M."/>
            <person name="Ohta I."/>
            <person name="Ohta T."/>
            <person name="Okamoto M."/>
            <person name="Ono N."/>
            <person name="Saji S."/>
            <person name="Sakaguchi M."/>
            <person name="Sakai K."/>
            <person name="Shibata M."/>
            <person name="Shimokawa T."/>
            <person name="Song J."/>
            <person name="Takazaki Y."/>
            <person name="Terasawa K."/>
            <person name="Tsugane M."/>
            <person name="Tsuji K."/>
            <person name="Ueda S."/>
            <person name="Waki K."/>
            <person name="Yamagata H."/>
            <person name="Yamamoto M."/>
            <person name="Yamamoto S."/>
            <person name="Yamane H."/>
            <person name="Yoshiki S."/>
            <person name="Yoshihara R."/>
            <person name="Yukawa K."/>
            <person name="Zhong H."/>
            <person name="Yano M."/>
            <person name="Yuan Q."/>
            <person name="Ouyang S."/>
            <person name="Liu J."/>
            <person name="Jones K.M."/>
            <person name="Gansberger K."/>
            <person name="Moffat K."/>
            <person name="Hill J."/>
            <person name="Bera J."/>
            <person name="Fadrosh D."/>
            <person name="Jin S."/>
            <person name="Johri S."/>
            <person name="Kim M."/>
            <person name="Overton L."/>
            <person name="Reardon M."/>
            <person name="Tsitrin T."/>
            <person name="Vuong H."/>
            <person name="Weaver B."/>
            <person name="Ciecko A."/>
            <person name="Tallon L."/>
            <person name="Jackson J."/>
            <person name="Pai G."/>
            <person name="Aken S.V."/>
            <person name="Utterback T."/>
            <person name="Reidmuller S."/>
            <person name="Feldblyum T."/>
            <person name="Hsiao J."/>
            <person name="Zismann V."/>
            <person name="Iobst S."/>
            <person name="de Vazeille A.R."/>
            <person name="Buell C.R."/>
            <person name="Ying K."/>
            <person name="Li Y."/>
            <person name="Lu T."/>
            <person name="Huang Y."/>
            <person name="Zhao Q."/>
            <person name="Feng Q."/>
            <person name="Zhang L."/>
            <person name="Zhu J."/>
            <person name="Weng Q."/>
            <person name="Mu J."/>
            <person name="Lu Y."/>
            <person name="Fan D."/>
            <person name="Liu Y."/>
            <person name="Guan J."/>
            <person name="Zhang Y."/>
            <person name="Yu S."/>
            <person name="Liu X."/>
            <person name="Zhang Y."/>
            <person name="Hong G."/>
            <person name="Han B."/>
            <person name="Choisne N."/>
            <person name="Demange N."/>
            <person name="Orjeda G."/>
            <person name="Samain S."/>
            <person name="Cattolico L."/>
            <person name="Pelletier E."/>
            <person name="Couloux A."/>
            <person name="Segurens B."/>
            <person name="Wincker P."/>
            <person name="D'Hont A."/>
            <person name="Scarpelli C."/>
            <person name="Weissenbach J."/>
            <person name="Salanoubat M."/>
            <person name="Quetier F."/>
            <person name="Yu Y."/>
            <person name="Kim H.R."/>
            <person name="Rambo T."/>
            <person name="Currie J."/>
            <person name="Collura K."/>
            <person name="Luo M."/>
            <person name="Yang T."/>
            <person name="Ammiraju J.S.S."/>
            <person name="Engler F."/>
            <person name="Soderlund C."/>
            <person name="Wing R.A."/>
            <person name="Palmer L.E."/>
            <person name="de la Bastide M."/>
            <person name="Spiegel L."/>
            <person name="Nascimento L."/>
            <person name="Zutavern T."/>
            <person name="O'Shaughnessy A."/>
            <person name="Dike S."/>
            <person name="Dedhia N."/>
            <person name="Preston R."/>
            <person name="Balija V."/>
            <person name="McCombie W.R."/>
            <person name="Chow T."/>
            <person name="Chen H."/>
            <person name="Chung M."/>
            <person name="Chen C."/>
            <person name="Shaw J."/>
            <person name="Wu H."/>
            <person name="Hsiao K."/>
            <person name="Chao Y."/>
            <person name="Chu M."/>
            <person name="Cheng C."/>
            <person name="Hour A."/>
            <person name="Lee P."/>
            <person name="Lin S."/>
            <person name="Lin Y."/>
            <person name="Liou J."/>
            <person name="Liu S."/>
            <person name="Hsing Y."/>
            <person name="Raghuvanshi S."/>
            <person name="Mohanty A."/>
            <person name="Bharti A.K."/>
            <person name="Gaur A."/>
            <person name="Gupta V."/>
            <person name="Kumar D."/>
            <person name="Ravi V."/>
            <person name="Vij S."/>
            <person name="Kapur A."/>
            <person name="Khurana P."/>
            <person name="Khurana P."/>
            <person name="Khurana J.P."/>
            <person name="Tyagi A.K."/>
            <person name="Gaikwad K."/>
            <person name="Singh A."/>
            <person name="Dalal V."/>
            <person name="Srivastava S."/>
            <person name="Dixit A."/>
            <person name="Pal A.K."/>
            <person name="Ghazi I.A."/>
            <person name="Yadav M."/>
            <person name="Pandit A."/>
            <person name="Bhargava A."/>
            <person name="Sureshbabu K."/>
            <person name="Batra K."/>
            <person name="Sharma T.R."/>
            <person name="Mohapatra T."/>
            <person name="Singh N.K."/>
            <person name="Messing J."/>
            <person name="Nelson A.B."/>
            <person name="Fuks G."/>
            <person name="Kavchok S."/>
            <person name="Keizer G."/>
            <person name="Linton E."/>
            <person name="Llaca V."/>
            <person name="Song R."/>
            <person name="Tanyolac B."/>
            <person name="Young S."/>
            <person name="Ho-Il K."/>
            <person name="Hahn J.H."/>
            <person name="Sangsakoo G."/>
            <person name="Vanavichit A."/>
            <person name="de Mattos Luiz.A.T."/>
            <person name="Zimmer P.D."/>
            <person name="Malone G."/>
            <person name="Dellagostin O."/>
            <person name="de Oliveira A.C."/>
            <person name="Bevan M."/>
            <person name="Bancroft I."/>
            <person name="Minx P."/>
            <person name="Cordum H."/>
            <person name="Wilson R."/>
            <person name="Cheng Z."/>
            <person name="Jin W."/>
            <person name="Jiang J."/>
            <person name="Leong S.A."/>
            <person name="Iwama H."/>
            <person name="Gojobori T."/>
            <person name="Itoh T."/>
            <person name="Niimura Y."/>
            <person name="Fujii Y."/>
            <person name="Habara T."/>
            <person name="Sakai H."/>
            <person name="Sato Y."/>
            <person name="Wilson G."/>
            <person name="Kumar K."/>
            <person name="McCouch S."/>
            <person name="Juretic N."/>
            <person name="Hoen D."/>
            <person name="Wright S."/>
            <person name="Bruskiewich R."/>
            <person name="Bureau T."/>
            <person name="Miyao A."/>
            <person name="Hirochika H."/>
            <person name="Nishikawa T."/>
            <person name="Kadowaki K."/>
            <person name="Sugiura M."/>
            <person name="Burr B."/>
            <person name="Sasaki T."/>
        </authorList>
    </citation>
    <scope>NUCLEOTIDE SEQUENCE [LARGE SCALE GENOMIC DNA]</scope>
    <source>
        <strain evidence="4">cv. Nipponbare</strain>
    </source>
</reference>
<gene>
    <name evidence="2" type="ORF">B1111C03.17</name>
    <name evidence="3" type="ORF">B1116H04.5</name>
</gene>
<feature type="compositionally biased region" description="Basic residues" evidence="1">
    <location>
        <begin position="36"/>
        <end position="45"/>
    </location>
</feature>
<dbReference type="AlphaFoldDB" id="Q6YUC0"/>
<dbReference type="EMBL" id="AP005871">
    <property type="protein sequence ID" value="BAD10680.1"/>
    <property type="molecule type" value="Genomic_DNA"/>
</dbReference>
<organism evidence="3 4">
    <name type="scientific">Oryza sativa subsp. japonica</name>
    <name type="common">Rice</name>
    <dbReference type="NCBI Taxonomy" id="39947"/>
    <lineage>
        <taxon>Eukaryota</taxon>
        <taxon>Viridiplantae</taxon>
        <taxon>Streptophyta</taxon>
        <taxon>Embryophyta</taxon>
        <taxon>Tracheophyta</taxon>
        <taxon>Spermatophyta</taxon>
        <taxon>Magnoliopsida</taxon>
        <taxon>Liliopsida</taxon>
        <taxon>Poales</taxon>
        <taxon>Poaceae</taxon>
        <taxon>BOP clade</taxon>
        <taxon>Oryzoideae</taxon>
        <taxon>Oryzeae</taxon>
        <taxon>Oryzinae</taxon>
        <taxon>Oryza</taxon>
        <taxon>Oryza sativa</taxon>
    </lineage>
</organism>
<feature type="region of interest" description="Disordered" evidence="1">
    <location>
        <begin position="150"/>
        <end position="180"/>
    </location>
</feature>
<evidence type="ECO:0000313" key="4">
    <source>
        <dbReference type="Proteomes" id="UP000000763"/>
    </source>
</evidence>
<name>Q6YUC0_ORYSJ</name>
<evidence type="ECO:0000256" key="1">
    <source>
        <dbReference type="SAM" id="MobiDB-lite"/>
    </source>
</evidence>
<dbReference type="Proteomes" id="UP000000763">
    <property type="component" value="Chromosome 8"/>
</dbReference>
<protein>
    <submittedName>
        <fullName evidence="3">Uncharacterized protein</fullName>
    </submittedName>
</protein>
<feature type="region of interest" description="Disordered" evidence="1">
    <location>
        <begin position="1"/>
        <end position="57"/>
    </location>
</feature>
<dbReference type="EMBL" id="AP005405">
    <property type="protein sequence ID" value="BAD10304.1"/>
    <property type="molecule type" value="Genomic_DNA"/>
</dbReference>
<reference evidence="2" key="1">
    <citation type="submission" date="2002-06" db="EMBL/GenBank/DDBJ databases">
        <title>Oryza sativa nipponbare(GA3) genomic DNA, chromosome 8, BAC clone:B1111C03.</title>
        <authorList>
            <person name="Sasaki T."/>
            <person name="Matsumoto T."/>
            <person name="Katayose Y."/>
        </authorList>
    </citation>
    <scope>NUCLEOTIDE SEQUENCE</scope>
</reference>
<evidence type="ECO:0000313" key="2">
    <source>
        <dbReference type="EMBL" id="BAD10304.1"/>
    </source>
</evidence>
<evidence type="ECO:0000313" key="3">
    <source>
        <dbReference type="EMBL" id="BAD10680.1"/>
    </source>
</evidence>
<sequence>MPTPYAPQQVRKQGRIPRDSWPVPTPSVVPAPIRRASTHPHRRATGHRELNARRRRPPARRVARIATSLISLDPGPWACCCGGGVACDDAAASSGTGNAEQLRFARTAAALRRTAAAGCGDAPPRRRVPLVPRQLDSGLALVLAARRRDDKNGQVSGRAASLPPADETTKAATTATEKEEAAEVVAPAPVGYFSAVAPMALWTRVTTGRR</sequence>